<evidence type="ECO:0000313" key="1">
    <source>
        <dbReference type="EMBL" id="MDO5975363.1"/>
    </source>
</evidence>
<evidence type="ECO:0000313" key="2">
    <source>
        <dbReference type="Proteomes" id="UP001176806"/>
    </source>
</evidence>
<accession>A0ABT8WQB3</accession>
<organism evidence="1 2">
    <name type="scientific">Flavivirga jejuensis</name>
    <dbReference type="NCBI Taxonomy" id="870487"/>
    <lineage>
        <taxon>Bacteria</taxon>
        <taxon>Pseudomonadati</taxon>
        <taxon>Bacteroidota</taxon>
        <taxon>Flavobacteriia</taxon>
        <taxon>Flavobacteriales</taxon>
        <taxon>Flavobacteriaceae</taxon>
        <taxon>Flavivirga</taxon>
    </lineage>
</organism>
<protein>
    <submittedName>
        <fullName evidence="1">Uncharacterized protein</fullName>
    </submittedName>
</protein>
<proteinExistence type="predicted"/>
<dbReference type="Proteomes" id="UP001176806">
    <property type="component" value="Unassembled WGS sequence"/>
</dbReference>
<dbReference type="RefSeq" id="WP_303302558.1">
    <property type="nucleotide sequence ID" value="NZ_BAABDA010000055.1"/>
</dbReference>
<reference evidence="1" key="1">
    <citation type="submission" date="2023-07" db="EMBL/GenBank/DDBJ databases">
        <title>Two novel species in the genus Flavivirga.</title>
        <authorList>
            <person name="Kwon K."/>
        </authorList>
    </citation>
    <scope>NUCLEOTIDE SEQUENCE</scope>
    <source>
        <strain evidence="1">KACC 14158</strain>
    </source>
</reference>
<comment type="caution">
    <text evidence="1">The sequence shown here is derived from an EMBL/GenBank/DDBJ whole genome shotgun (WGS) entry which is preliminary data.</text>
</comment>
<sequence>MKTIHITKNKMEKYYQLSNEELNKQFSDCTLKPKLFSHKVHLRLTGKEITLNNTGNLN</sequence>
<keyword evidence="2" id="KW-1185">Reference proteome</keyword>
<name>A0ABT8WQB3_9FLAO</name>
<dbReference type="EMBL" id="JAUOEL010000005">
    <property type="protein sequence ID" value="MDO5975363.1"/>
    <property type="molecule type" value="Genomic_DNA"/>
</dbReference>
<gene>
    <name evidence="1" type="ORF">Q4Q40_14295</name>
</gene>